<reference evidence="1 2" key="1">
    <citation type="journal article" date="2016" name="C (Basel)">
        <title>Selective Growth of and Electricity Production by Marine Exoelectrogenic Bacteria in Self-Aggregated Hydrogel of Microbially Reduced Graphene Oxide.</title>
        <authorList>
            <person name="Yoshida N."/>
            <person name="Goto Y."/>
            <person name="Miyata Y."/>
        </authorList>
    </citation>
    <scope>NUCLEOTIDE SEQUENCE [LARGE SCALE GENOMIC DNA]</scope>
    <source>
        <strain evidence="1 2">NIT-T3</strain>
    </source>
</reference>
<accession>A0ABM8HNI5</accession>
<sequence>MDKDELVELFKPTPTQREGRAQVDNAKVSAAYRELSSRTGIPEQCFDYRAVSEPNAVTRAPSESIGKRFYQTAGGNDINEWVFFARVGVEITSLEAIASSLRQKLVGACSLAILFATQQDWRVYKIFYAQGHRGKAEKIAEIFEVEGDALVELGPFISFRTAPQIPGGASVPDLSGAIRIPKPFMLLAGISGTGKTRFVREQAKLSSDAHGLKLGDNYRLIPVRPDWHEPSDLLGYISRIGQNGARYIVSDLLRFIVSAWKASAQSANEAGIVCKDPGEMCPFWLCLDEMNLAPVEQYFADYLSILETRNWTDGKYACEPLLKSSKILELCADGQKDLWKDLGIDGDDGLSVGFREYFVSENGGISLPPNLIIAGTVNMDETTHGFSRKVIDRALTIDFGEFYPNDYAEFYEPKFQPKPLSFPILSQVEKACLSGVEADPDGSKTIAFLSALNDVLSGTPFELAYRALNEALLSVVCFAPSGDEQLQAVWDDFLMMKVLPRIEGDREKLQDDGAQSLLTRLSETLEAQLPLVWNSERTDLLRETIAGEQSKLESCRSRKKIEWMREKLNNNGVTAFWP</sequence>
<dbReference type="RefSeq" id="WP_221250557.1">
    <property type="nucleotide sequence ID" value="NZ_AP024355.1"/>
</dbReference>
<gene>
    <name evidence="1" type="ORF">DESUT3_01470</name>
</gene>
<dbReference type="Gene3D" id="3.40.50.300">
    <property type="entry name" value="P-loop containing nucleotide triphosphate hydrolases"/>
    <property type="match status" value="1"/>
</dbReference>
<evidence type="ECO:0000313" key="2">
    <source>
        <dbReference type="Proteomes" id="UP001319827"/>
    </source>
</evidence>
<proteinExistence type="predicted"/>
<dbReference type="EMBL" id="AP024355">
    <property type="protein sequence ID" value="BCR03078.1"/>
    <property type="molecule type" value="Genomic_DNA"/>
</dbReference>
<evidence type="ECO:0008006" key="3">
    <source>
        <dbReference type="Google" id="ProtNLM"/>
    </source>
</evidence>
<organism evidence="1 2">
    <name type="scientific">Desulfuromonas versatilis</name>
    <dbReference type="NCBI Taxonomy" id="2802975"/>
    <lineage>
        <taxon>Bacteria</taxon>
        <taxon>Pseudomonadati</taxon>
        <taxon>Thermodesulfobacteriota</taxon>
        <taxon>Desulfuromonadia</taxon>
        <taxon>Desulfuromonadales</taxon>
        <taxon>Desulfuromonadaceae</taxon>
        <taxon>Desulfuromonas</taxon>
    </lineage>
</organism>
<keyword evidence="2" id="KW-1185">Reference proteome</keyword>
<name>A0ABM8HNI5_9BACT</name>
<dbReference type="InterPro" id="IPR027417">
    <property type="entry name" value="P-loop_NTPase"/>
</dbReference>
<protein>
    <recommendedName>
        <fullName evidence="3">Restriction endonuclease</fullName>
    </recommendedName>
</protein>
<dbReference type="SUPFAM" id="SSF52540">
    <property type="entry name" value="P-loop containing nucleoside triphosphate hydrolases"/>
    <property type="match status" value="1"/>
</dbReference>
<evidence type="ECO:0000313" key="1">
    <source>
        <dbReference type="EMBL" id="BCR03078.1"/>
    </source>
</evidence>
<reference evidence="1 2" key="2">
    <citation type="journal article" date="2021" name="Int. J. Syst. Evol. Microbiol.">
        <title>Isolation and Polyphasic Characterization of Desulfuromonas versatilis sp. Nov., an Electrogenic Bacteria Capable of Versatile Metabolism Isolated from a Graphene Oxide-Reducing Enrichment Culture.</title>
        <authorList>
            <person name="Xie L."/>
            <person name="Yoshida N."/>
            <person name="Ishii S."/>
            <person name="Meng L."/>
        </authorList>
    </citation>
    <scope>NUCLEOTIDE SEQUENCE [LARGE SCALE GENOMIC DNA]</scope>
    <source>
        <strain evidence="1 2">NIT-T3</strain>
    </source>
</reference>
<dbReference type="Proteomes" id="UP001319827">
    <property type="component" value="Chromosome"/>
</dbReference>